<dbReference type="PANTHER" id="PTHR12860">
    <property type="entry name" value="SIGNAL RECOGNITION PARTICLE 68 KDA PROTEIN"/>
    <property type="match status" value="1"/>
</dbReference>
<dbReference type="GO" id="GO:0005047">
    <property type="term" value="F:signal recognition particle binding"/>
    <property type="evidence" value="ECO:0007669"/>
    <property type="project" value="InterPro"/>
</dbReference>
<gene>
    <name evidence="11" type="ORF">PUMCH_002531</name>
</gene>
<comment type="function">
    <text evidence="10">Component of the signal recognition particle (SRP) complex, a ribonucleoprotein complex that mediates the cotranslational targeting of secretory and membrane proteins to the endoplasmic reticulum (ER). The SRP complex interacts with the signal sequence in nascent secretory and membrane proteins and directs them to the membrane of the ER.</text>
</comment>
<dbReference type="PIRSF" id="PIRSF038995">
    <property type="entry name" value="SRP68"/>
    <property type="match status" value="1"/>
</dbReference>
<dbReference type="GO" id="GO:0030942">
    <property type="term" value="F:endoplasmic reticulum signal peptide binding"/>
    <property type="evidence" value="ECO:0007669"/>
    <property type="project" value="InterPro"/>
</dbReference>
<dbReference type="InterPro" id="IPR034652">
    <property type="entry name" value="SRP68-RBD"/>
</dbReference>
<dbReference type="InterPro" id="IPR026258">
    <property type="entry name" value="SRP68"/>
</dbReference>
<evidence type="ECO:0000256" key="8">
    <source>
        <dbReference type="ARBA" id="ARBA00023274"/>
    </source>
</evidence>
<dbReference type="Proteomes" id="UP001338582">
    <property type="component" value="Chromosome 3"/>
</dbReference>
<keyword evidence="8 10" id="KW-0687">Ribonucleoprotein</keyword>
<dbReference type="GO" id="GO:0005730">
    <property type="term" value="C:nucleolus"/>
    <property type="evidence" value="ECO:0007669"/>
    <property type="project" value="UniProtKB-SubCell"/>
</dbReference>
<dbReference type="RefSeq" id="XP_062877608.1">
    <property type="nucleotide sequence ID" value="XM_063021538.1"/>
</dbReference>
<dbReference type="GO" id="GO:0005786">
    <property type="term" value="C:signal recognition particle, endoplasmic reticulum targeting"/>
    <property type="evidence" value="ECO:0007669"/>
    <property type="project" value="UniProtKB-KW"/>
</dbReference>
<evidence type="ECO:0000256" key="7">
    <source>
        <dbReference type="ARBA" id="ARBA00023242"/>
    </source>
</evidence>
<evidence type="ECO:0000256" key="2">
    <source>
        <dbReference type="ARBA" id="ARBA00004604"/>
    </source>
</evidence>
<dbReference type="CDD" id="cd15481">
    <property type="entry name" value="SRP68-RBD"/>
    <property type="match status" value="1"/>
</dbReference>
<evidence type="ECO:0000313" key="11">
    <source>
        <dbReference type="EMBL" id="WPK25225.1"/>
    </source>
</evidence>
<keyword evidence="12" id="KW-1185">Reference proteome</keyword>
<evidence type="ECO:0000256" key="1">
    <source>
        <dbReference type="ARBA" id="ARBA00004496"/>
    </source>
</evidence>
<name>A0AAX4H9M0_9ASCO</name>
<protein>
    <recommendedName>
        <fullName evidence="9 10">Signal recognition particle subunit SRP68</fullName>
        <shortName evidence="10">SRP68</shortName>
    </recommendedName>
</protein>
<dbReference type="InterPro" id="IPR038253">
    <property type="entry name" value="SRP68_N_sf"/>
</dbReference>
<dbReference type="KEGG" id="asau:88173596"/>
<organism evidence="11 12">
    <name type="scientific">Australozyma saopauloensis</name>
    <dbReference type="NCBI Taxonomy" id="291208"/>
    <lineage>
        <taxon>Eukaryota</taxon>
        <taxon>Fungi</taxon>
        <taxon>Dikarya</taxon>
        <taxon>Ascomycota</taxon>
        <taxon>Saccharomycotina</taxon>
        <taxon>Pichiomycetes</taxon>
        <taxon>Metschnikowiaceae</taxon>
        <taxon>Australozyma</taxon>
    </lineage>
</organism>
<keyword evidence="4 10" id="KW-0963">Cytoplasm</keyword>
<dbReference type="GO" id="GO:0008312">
    <property type="term" value="F:7S RNA binding"/>
    <property type="evidence" value="ECO:0007669"/>
    <property type="project" value="InterPro"/>
</dbReference>
<evidence type="ECO:0000256" key="4">
    <source>
        <dbReference type="ARBA" id="ARBA00022490"/>
    </source>
</evidence>
<reference evidence="11 12" key="1">
    <citation type="submission" date="2023-10" db="EMBL/GenBank/DDBJ databases">
        <title>Draft Genome Sequence of Candida saopaulonensis from a very Premature Infant with Sepsis.</title>
        <authorList>
            <person name="Ning Y."/>
            <person name="Dai R."/>
            <person name="Xiao M."/>
            <person name="Xu Y."/>
            <person name="Yan Q."/>
            <person name="Zhang L."/>
        </authorList>
    </citation>
    <scope>NUCLEOTIDE SEQUENCE [LARGE SCALE GENOMIC DNA]</scope>
    <source>
        <strain evidence="11 12">19XY460</strain>
    </source>
</reference>
<keyword evidence="7" id="KW-0539">Nucleus</keyword>
<comment type="similarity">
    <text evidence="3 10">Belongs to the SRP68 family.</text>
</comment>
<dbReference type="AlphaFoldDB" id="A0AAX4H9M0"/>
<dbReference type="GeneID" id="88173596"/>
<keyword evidence="5 10" id="KW-0694">RNA-binding</keyword>
<proteinExistence type="inferred from homology"/>
<dbReference type="EMBL" id="CP138896">
    <property type="protein sequence ID" value="WPK25225.1"/>
    <property type="molecule type" value="Genomic_DNA"/>
</dbReference>
<evidence type="ECO:0000256" key="5">
    <source>
        <dbReference type="ARBA" id="ARBA00022884"/>
    </source>
</evidence>
<dbReference type="Pfam" id="PF16969">
    <property type="entry name" value="SRP68"/>
    <property type="match status" value="1"/>
</dbReference>
<comment type="subcellular location">
    <subcellularLocation>
        <location evidence="1 10">Cytoplasm</location>
    </subcellularLocation>
    <subcellularLocation>
        <location evidence="2">Nucleus</location>
        <location evidence="2">Nucleolus</location>
    </subcellularLocation>
</comment>
<evidence type="ECO:0000256" key="6">
    <source>
        <dbReference type="ARBA" id="ARBA00023135"/>
    </source>
</evidence>
<keyword evidence="6 10" id="KW-0733">Signal recognition particle</keyword>
<evidence type="ECO:0000256" key="10">
    <source>
        <dbReference type="PIRNR" id="PIRNR038995"/>
    </source>
</evidence>
<sequence>MSLTSPLGITYGERTAAFFAAPEDFRKYRKSINKRLLKLRHELGIVTKDTRNYQEKEQTSSISASLYEADVRNGLLLLLLAERDVVHALEVKSQLEVSPERSSSHRKLMSTKLKKAVSTCRKLLDVTQNESSAVRRLELYLYAALVHGTYSLNKQRWSEALYNFSIARCGLELLSSRSNESGLAEPALMSKLAISELLDTLVDPSLNLTISQHAAIDDNAADVRTIARKHCRDGTVGYLKPCFDLIVDLDSSFVEEIEEEQVSKTITWRQHEATLHNDELAVKLARVNRLDWRAFSEPEQFDGLYSQWSALVDLHTADLSSNKDEDDEMRVQDGAILLTYLRYNMFFVRVRRDLLLVDKLSAQKTVSSTKTLRSSKDVLRLYSSIDLTVSEIKDLPGVYNDDELFQSLENLSLFFTAKRSLVVALCYSAVYQADKALTILLHLKRTFSVSEDFYKVSEFPYDVTSYSQAKDLEQVINKRSIEVSALSQVLKSQQRHEYEYISDNVNKFDFSLDSINHVINADKIGGINPVLSKPVLFDIAFNYIGYANEETIQPKVEKAIPAKPEEEKKKSGLFGLFGR</sequence>
<dbReference type="Gene3D" id="1.10.3450.40">
    <property type="entry name" value="Signal recognition particle, SRP68 subunit, RNA-binding domain"/>
    <property type="match status" value="1"/>
</dbReference>
<evidence type="ECO:0000313" key="12">
    <source>
        <dbReference type="Proteomes" id="UP001338582"/>
    </source>
</evidence>
<dbReference type="GO" id="GO:0006614">
    <property type="term" value="P:SRP-dependent cotranslational protein targeting to membrane"/>
    <property type="evidence" value="ECO:0007669"/>
    <property type="project" value="InterPro"/>
</dbReference>
<dbReference type="PANTHER" id="PTHR12860:SF0">
    <property type="entry name" value="SIGNAL RECOGNITION PARTICLE SUBUNIT SRP68"/>
    <property type="match status" value="1"/>
</dbReference>
<accession>A0AAX4H9M0</accession>
<evidence type="ECO:0000256" key="9">
    <source>
        <dbReference type="ARBA" id="ARBA00029498"/>
    </source>
</evidence>
<evidence type="ECO:0000256" key="3">
    <source>
        <dbReference type="ARBA" id="ARBA00009352"/>
    </source>
</evidence>